<dbReference type="PANTHER" id="PTHR22930">
    <property type="match status" value="1"/>
</dbReference>
<evidence type="ECO:0000256" key="3">
    <source>
        <dbReference type="ARBA" id="ARBA00006958"/>
    </source>
</evidence>
<dbReference type="Pfam" id="PF26138">
    <property type="entry name" value="DUF8040"/>
    <property type="match status" value="1"/>
</dbReference>
<evidence type="ECO:0000259" key="8">
    <source>
        <dbReference type="Pfam" id="PF13359"/>
    </source>
</evidence>
<evidence type="ECO:0000256" key="6">
    <source>
        <dbReference type="ARBA" id="ARBA00022801"/>
    </source>
</evidence>
<evidence type="ECO:0000313" key="10">
    <source>
        <dbReference type="Proteomes" id="UP000694918"/>
    </source>
</evidence>
<feature type="domain" description="DUF8040" evidence="9">
    <location>
        <begin position="36"/>
        <end position="127"/>
    </location>
</feature>
<keyword evidence="7" id="KW-0539">Nucleus</keyword>
<comment type="similarity">
    <text evidence="3">Belongs to the HARBI1 family.</text>
</comment>
<evidence type="ECO:0000259" key="9">
    <source>
        <dbReference type="Pfam" id="PF26138"/>
    </source>
</evidence>
<keyword evidence="4" id="KW-0540">Nuclease</keyword>
<dbReference type="GO" id="GO:0005634">
    <property type="term" value="C:nucleus"/>
    <property type="evidence" value="ECO:0007669"/>
    <property type="project" value="UniProtKB-SubCell"/>
</dbReference>
<dbReference type="RefSeq" id="XP_011016202.1">
    <property type="nucleotide sequence ID" value="XM_011017900.1"/>
</dbReference>
<comment type="cofactor">
    <cofactor evidence="1">
        <name>a divalent metal cation</name>
        <dbReference type="ChEBI" id="CHEBI:60240"/>
    </cofactor>
</comment>
<feature type="non-terminal residue" evidence="11">
    <location>
        <position position="463"/>
    </location>
</feature>
<dbReference type="InterPro" id="IPR045249">
    <property type="entry name" value="HARBI1-like"/>
</dbReference>
<evidence type="ECO:0000256" key="1">
    <source>
        <dbReference type="ARBA" id="ARBA00001968"/>
    </source>
</evidence>
<organism evidence="10 11">
    <name type="scientific">Populus euphratica</name>
    <name type="common">Euphrates poplar</name>
    <dbReference type="NCBI Taxonomy" id="75702"/>
    <lineage>
        <taxon>Eukaryota</taxon>
        <taxon>Viridiplantae</taxon>
        <taxon>Streptophyta</taxon>
        <taxon>Embryophyta</taxon>
        <taxon>Tracheophyta</taxon>
        <taxon>Spermatophyta</taxon>
        <taxon>Magnoliopsida</taxon>
        <taxon>eudicotyledons</taxon>
        <taxon>Gunneridae</taxon>
        <taxon>Pentapetalae</taxon>
        <taxon>rosids</taxon>
        <taxon>fabids</taxon>
        <taxon>Malpighiales</taxon>
        <taxon>Salicaceae</taxon>
        <taxon>Saliceae</taxon>
        <taxon>Populus</taxon>
    </lineage>
</organism>
<dbReference type="AlphaFoldDB" id="A0AAJ6TSF1"/>
<keyword evidence="5" id="KW-0479">Metal-binding</keyword>
<keyword evidence="10" id="KW-1185">Reference proteome</keyword>
<protein>
    <submittedName>
        <fullName evidence="11">Nuclease HARBI1</fullName>
    </submittedName>
</protein>
<dbReference type="PANTHER" id="PTHR22930:SF228">
    <property type="entry name" value="PROTEIN ALP1-LIKE"/>
    <property type="match status" value="1"/>
</dbReference>
<dbReference type="Proteomes" id="UP000694918">
    <property type="component" value="Unplaced"/>
</dbReference>
<dbReference type="GO" id="GO:0046872">
    <property type="term" value="F:metal ion binding"/>
    <property type="evidence" value="ECO:0007669"/>
    <property type="project" value="UniProtKB-KW"/>
</dbReference>
<dbReference type="GO" id="GO:0004518">
    <property type="term" value="F:nuclease activity"/>
    <property type="evidence" value="ECO:0007669"/>
    <property type="project" value="UniProtKB-KW"/>
</dbReference>
<evidence type="ECO:0000313" key="11">
    <source>
        <dbReference type="RefSeq" id="XP_011016202.1"/>
    </source>
</evidence>
<dbReference type="KEGG" id="peu:105119729"/>
<dbReference type="GO" id="GO:0016787">
    <property type="term" value="F:hydrolase activity"/>
    <property type="evidence" value="ECO:0007669"/>
    <property type="project" value="UniProtKB-KW"/>
</dbReference>
<sequence>MRAAVTVIATGVTIIEQERNTIYIPREPRINAIAQREFYIDSILNRGDKHCVEQIRMKPVVFSRLCDVLTSRDLLRSTQNVSIREQVIVFLQIGGQNQRFHVISGIYYRSVETIHRYFRIVLKAVLKFYKYLIKDPEDTIPAEIMNNRRFYPYFKDCVGAIDGTHVPTNVPIEIQGKFRGRKEGTTQNVLAAITFDLKFIYILASWEGSAHDSRVLGDALSRSNGLKIPEGKYYLGDAGYGIRKGIISPFCGVRYHLNEFTERSPENKKELFNLRHSSLRTAIERGFGILKSLFRSIDGKSFWSYETQVDVVLACCVIHNHIMGVDPYDFLMEEICLGNEPIRRTINLSQREEREENREMSSTQNEKCKGKHFTWSKPMSHMLLEILVEEALKGSKPSSTFKAESFVKAHPNHDKYLNKKLDMYEVMTIVVGKDMATGNYVKSYVDVNLEENTEEQSISIENE</sequence>
<evidence type="ECO:0000256" key="4">
    <source>
        <dbReference type="ARBA" id="ARBA00022722"/>
    </source>
</evidence>
<accession>A0AAJ6TSF1</accession>
<feature type="domain" description="DDE Tnp4" evidence="8">
    <location>
        <begin position="161"/>
        <end position="320"/>
    </location>
</feature>
<reference evidence="11" key="1">
    <citation type="submission" date="2025-08" db="UniProtKB">
        <authorList>
            <consortium name="RefSeq"/>
        </authorList>
    </citation>
    <scope>IDENTIFICATION</scope>
</reference>
<dbReference type="InterPro" id="IPR058353">
    <property type="entry name" value="DUF8040"/>
</dbReference>
<dbReference type="GeneID" id="105119729"/>
<evidence type="ECO:0000256" key="5">
    <source>
        <dbReference type="ARBA" id="ARBA00022723"/>
    </source>
</evidence>
<comment type="subcellular location">
    <subcellularLocation>
        <location evidence="2">Nucleus</location>
    </subcellularLocation>
</comment>
<proteinExistence type="inferred from homology"/>
<dbReference type="InterPro" id="IPR027806">
    <property type="entry name" value="HARBI1_dom"/>
</dbReference>
<keyword evidence="6" id="KW-0378">Hydrolase</keyword>
<evidence type="ECO:0000256" key="7">
    <source>
        <dbReference type="ARBA" id="ARBA00023242"/>
    </source>
</evidence>
<dbReference type="Pfam" id="PF13359">
    <property type="entry name" value="DDE_Tnp_4"/>
    <property type="match status" value="1"/>
</dbReference>
<evidence type="ECO:0000256" key="2">
    <source>
        <dbReference type="ARBA" id="ARBA00004123"/>
    </source>
</evidence>
<gene>
    <name evidence="11" type="primary">LOC105119729</name>
</gene>
<name>A0AAJ6TSF1_POPEU</name>